<dbReference type="EMBL" id="JBHTBW010000073">
    <property type="protein sequence ID" value="MFC7443070.1"/>
    <property type="molecule type" value="Genomic_DNA"/>
</dbReference>
<dbReference type="Proteomes" id="UP001596500">
    <property type="component" value="Unassembled WGS sequence"/>
</dbReference>
<organism evidence="1 2">
    <name type="scientific">Laceyella putida</name>
    <dbReference type="NCBI Taxonomy" id="110101"/>
    <lineage>
        <taxon>Bacteria</taxon>
        <taxon>Bacillati</taxon>
        <taxon>Bacillota</taxon>
        <taxon>Bacilli</taxon>
        <taxon>Bacillales</taxon>
        <taxon>Thermoactinomycetaceae</taxon>
        <taxon>Laceyella</taxon>
    </lineage>
</organism>
<name>A0ABW2RQ42_9BACL</name>
<protein>
    <submittedName>
        <fullName evidence="1">Uncharacterized protein</fullName>
    </submittedName>
</protein>
<feature type="non-terminal residue" evidence="1">
    <location>
        <position position="1"/>
    </location>
</feature>
<evidence type="ECO:0000313" key="1">
    <source>
        <dbReference type="EMBL" id="MFC7443070.1"/>
    </source>
</evidence>
<sequence length="63" mass="7026">HIAMPLGISPVICNLTESVRRLFQASFLPSLLYSISNFQGAHSRNAAGFSVDHHRISRRHVVI</sequence>
<dbReference type="RefSeq" id="WP_379867399.1">
    <property type="nucleotide sequence ID" value="NZ_JBHTBW010000073.1"/>
</dbReference>
<evidence type="ECO:0000313" key="2">
    <source>
        <dbReference type="Proteomes" id="UP001596500"/>
    </source>
</evidence>
<keyword evidence="2" id="KW-1185">Reference proteome</keyword>
<gene>
    <name evidence="1" type="ORF">ACFQNG_18545</name>
</gene>
<comment type="caution">
    <text evidence="1">The sequence shown here is derived from an EMBL/GenBank/DDBJ whole genome shotgun (WGS) entry which is preliminary data.</text>
</comment>
<reference evidence="2" key="1">
    <citation type="journal article" date="2019" name="Int. J. Syst. Evol. Microbiol.">
        <title>The Global Catalogue of Microorganisms (GCM) 10K type strain sequencing project: providing services to taxonomists for standard genome sequencing and annotation.</title>
        <authorList>
            <consortium name="The Broad Institute Genomics Platform"/>
            <consortium name="The Broad Institute Genome Sequencing Center for Infectious Disease"/>
            <person name="Wu L."/>
            <person name="Ma J."/>
        </authorList>
    </citation>
    <scope>NUCLEOTIDE SEQUENCE [LARGE SCALE GENOMIC DNA]</scope>
    <source>
        <strain evidence="2">CGMCC 1.12942</strain>
    </source>
</reference>
<proteinExistence type="predicted"/>
<accession>A0ABW2RQ42</accession>